<keyword evidence="2" id="KW-0808">Transferase</keyword>
<evidence type="ECO:0000313" key="11">
    <source>
        <dbReference type="Proteomes" id="UP001516023"/>
    </source>
</evidence>
<dbReference type="Pfam" id="PF05185">
    <property type="entry name" value="PRMT5"/>
    <property type="match status" value="1"/>
</dbReference>
<reference evidence="10 11" key="1">
    <citation type="journal article" date="2020" name="G3 (Bethesda)">
        <title>Improved Reference Genome for Cyclotella cryptica CCMP332, a Model for Cell Wall Morphogenesis, Salinity Adaptation, and Lipid Production in Diatoms (Bacillariophyta).</title>
        <authorList>
            <person name="Roberts W.R."/>
            <person name="Downey K.M."/>
            <person name="Ruck E.C."/>
            <person name="Traller J.C."/>
            <person name="Alverson A.J."/>
        </authorList>
    </citation>
    <scope>NUCLEOTIDE SEQUENCE [LARGE SCALE GENOMIC DNA]</scope>
    <source>
        <strain evidence="10 11">CCMP332</strain>
    </source>
</reference>
<feature type="domain" description="PRMT5 oligomerisation" evidence="9">
    <location>
        <begin position="657"/>
        <end position="802"/>
    </location>
</feature>
<sequence length="920" mass="100896">MSQITADSTIIVANKSNNGPSFIGGVYLPPLSTDAVASLQKSLNDGFDYVVTDLPVLGTSNPVAGKARSDVTRLESKWWSTSVVGLVGDPPHWKQSASARESSALKTYPGVALLQALTSTGTSPRATARRKEAHAVLMGMMEWASHMNIPAVILPHVPLTEFNDGDAEDDSDDDDMFAVHPTNTKSACTDRPSTPPTIHINNRSAKEYARLLTTLATSPICTTSHVQLWIRVPLTLQHLRSFQLLLARCDHAPSIGCMLYVDSLLDAKDVPDTVRELHLFLGGGNVKAVSWDVSIFLKNKRGYPALSKSHQFVFQMLFGRLGRTLRLLVEGMVGEAGVNVPSPSKTLAQPIGQHGGGSSGRLHHLQYLRHLRSRPQLTKVLDSEEAIIETPYLDHLQSPLQPLGDHLEYQTYETFEKDPVKYKRYGEAIEFALEDGIEEGRFDYLGSTTTTSAQLKKIVRTAQGDDDDELFDDVDVDFGYDGEIVNVDIHRVTILVVGAGRGPLVKEAIDAVSRVSASWISKTSDRPEKRRQALYAKIIAVEKNPSAVLYLQSLRSSDTSWTGGQDYIPESDSMETNDKEGDIIIPGTSNVNIVGCDMRQAADSVLKYMVHNPNLRADLVVSELLGSFGDNELSPECLDGVQRCGILKENCVSIPQSYTSFLAPVSSTRLHNEAKSQSCHPLNPNEGPSGPSIGIQRALETPYVVRSHAASQTHSEQACWTFCHPHPPLKQRQVQTKSTTSMDTDVIDRTNLSAEAAKSINNDRCAHLSFQHDATRGVANGCGYGACDPEMTTVASTNPDETSSAPKTDTTTLVLHGFLGTFHSVLYESKDRKRSSVISIAPSTFSVGMFSWFPLYFPLREPLRVPPGAHVNCSIWRRSDRERVWYEWCAEVATSEGSEEVVMSTGCVHNPGGRSYHVRL</sequence>
<dbReference type="Gene3D" id="3.40.50.150">
    <property type="entry name" value="Vaccinia Virus protein VP39"/>
    <property type="match status" value="1"/>
</dbReference>
<feature type="binding site" evidence="5">
    <location>
        <begin position="597"/>
        <end position="598"/>
    </location>
    <ligand>
        <name>S-adenosyl-L-methionine</name>
        <dbReference type="ChEBI" id="CHEBI:59789"/>
    </ligand>
</feature>
<evidence type="ECO:0000256" key="6">
    <source>
        <dbReference type="PIRSR" id="PIRSR015894-3"/>
    </source>
</evidence>
<proteinExistence type="predicted"/>
<dbReference type="GO" id="GO:0008168">
    <property type="term" value="F:methyltransferase activity"/>
    <property type="evidence" value="ECO:0007669"/>
    <property type="project" value="UniProtKB-KW"/>
</dbReference>
<feature type="domain" description="PRMT5 TIM barrel" evidence="8">
    <location>
        <begin position="129"/>
        <end position="318"/>
    </location>
</feature>
<accession>A0ABD3PFN4</accession>
<protein>
    <recommendedName>
        <fullName evidence="12">Protein arginine N-methyltransferase</fullName>
    </recommendedName>
</protein>
<evidence type="ECO:0000256" key="2">
    <source>
        <dbReference type="ARBA" id="ARBA00022679"/>
    </source>
</evidence>
<evidence type="ECO:0000259" key="9">
    <source>
        <dbReference type="Pfam" id="PF17286"/>
    </source>
</evidence>
<dbReference type="PANTHER" id="PTHR10738:SF0">
    <property type="entry name" value="PROTEIN ARGININE N-METHYLTRANSFERASE 5"/>
    <property type="match status" value="1"/>
</dbReference>
<dbReference type="PANTHER" id="PTHR10738">
    <property type="entry name" value="PROTEIN ARGININE N-METHYLTRANSFERASE 5"/>
    <property type="match status" value="1"/>
</dbReference>
<dbReference type="InterPro" id="IPR025799">
    <property type="entry name" value="Arg_MeTrfase"/>
</dbReference>
<feature type="binding site" evidence="5">
    <location>
        <begin position="421"/>
        <end position="422"/>
    </location>
    <ligand>
        <name>S-adenosyl-L-methionine</name>
        <dbReference type="ChEBI" id="CHEBI:59789"/>
    </ligand>
</feature>
<dbReference type="InterPro" id="IPR029063">
    <property type="entry name" value="SAM-dependent_MTases_sf"/>
</dbReference>
<comment type="caution">
    <text evidence="10">The sequence shown here is derived from an EMBL/GenBank/DDBJ whole genome shotgun (WGS) entry which is preliminary data.</text>
</comment>
<feature type="binding site" evidence="5">
    <location>
        <position position="542"/>
    </location>
    <ligand>
        <name>S-adenosyl-L-methionine</name>
        <dbReference type="ChEBI" id="CHEBI:59789"/>
    </ligand>
</feature>
<dbReference type="InterPro" id="IPR007857">
    <property type="entry name" value="Arg_MeTrfase_PRMT5"/>
</dbReference>
<feature type="domain" description="PRMT5 arginine-N-methyltransferase" evidence="7">
    <location>
        <begin position="387"/>
        <end position="644"/>
    </location>
</feature>
<dbReference type="InterPro" id="IPR035247">
    <property type="entry name" value="PRMT5_TIM"/>
</dbReference>
<dbReference type="InterPro" id="IPR035075">
    <property type="entry name" value="PRMT5"/>
</dbReference>
<keyword evidence="1" id="KW-0489">Methyltransferase</keyword>
<dbReference type="SUPFAM" id="SSF53335">
    <property type="entry name" value="S-adenosyl-L-methionine-dependent methyltransferases"/>
    <property type="match status" value="1"/>
</dbReference>
<dbReference type="AlphaFoldDB" id="A0ABD3PFN4"/>
<evidence type="ECO:0000256" key="5">
    <source>
        <dbReference type="PIRSR" id="PIRSR015894-2"/>
    </source>
</evidence>
<dbReference type="Proteomes" id="UP001516023">
    <property type="component" value="Unassembled WGS sequence"/>
</dbReference>
<evidence type="ECO:0000256" key="1">
    <source>
        <dbReference type="ARBA" id="ARBA00022603"/>
    </source>
</evidence>
<organism evidence="10 11">
    <name type="scientific">Cyclotella cryptica</name>
    <dbReference type="NCBI Taxonomy" id="29204"/>
    <lineage>
        <taxon>Eukaryota</taxon>
        <taxon>Sar</taxon>
        <taxon>Stramenopiles</taxon>
        <taxon>Ochrophyta</taxon>
        <taxon>Bacillariophyta</taxon>
        <taxon>Coscinodiscophyceae</taxon>
        <taxon>Thalassiosirophycidae</taxon>
        <taxon>Stephanodiscales</taxon>
        <taxon>Stephanodiscaceae</taxon>
        <taxon>Cyclotella</taxon>
    </lineage>
</organism>
<dbReference type="InterPro" id="IPR035248">
    <property type="entry name" value="PRMT5_C"/>
</dbReference>
<dbReference type="PIRSF" id="PIRSF015894">
    <property type="entry name" value="Skb1_MeTrfase"/>
    <property type="match status" value="1"/>
</dbReference>
<evidence type="ECO:0000259" key="8">
    <source>
        <dbReference type="Pfam" id="PF17285"/>
    </source>
</evidence>
<evidence type="ECO:0008006" key="12">
    <source>
        <dbReference type="Google" id="ProtNLM"/>
    </source>
</evidence>
<evidence type="ECO:0000313" key="10">
    <source>
        <dbReference type="EMBL" id="KAL3786923.1"/>
    </source>
</evidence>
<dbReference type="Pfam" id="PF17286">
    <property type="entry name" value="PRMT5_C"/>
    <property type="match status" value="2"/>
</dbReference>
<feature type="binding site" evidence="5">
    <location>
        <position position="412"/>
    </location>
    <ligand>
        <name>S-adenosyl-L-methionine</name>
        <dbReference type="ChEBI" id="CHEBI:59789"/>
    </ligand>
</feature>
<dbReference type="Gene3D" id="3.20.20.150">
    <property type="entry name" value="Divalent-metal-dependent TIM barrel enzymes"/>
    <property type="match status" value="1"/>
</dbReference>
<evidence type="ECO:0000259" key="7">
    <source>
        <dbReference type="Pfam" id="PF05185"/>
    </source>
</evidence>
<feature type="domain" description="PRMT5 oligomerisation" evidence="9">
    <location>
        <begin position="812"/>
        <end position="917"/>
    </location>
</feature>
<feature type="active site" description="Proton donor/acceptor" evidence="4">
    <location>
        <position position="623"/>
    </location>
</feature>
<feature type="active site" description="Proton donor/acceptor" evidence="4">
    <location>
        <position position="632"/>
    </location>
</feature>
<gene>
    <name evidence="10" type="ORF">HJC23_013258</name>
</gene>
<evidence type="ECO:0000256" key="4">
    <source>
        <dbReference type="PIRSR" id="PIRSR015894-1"/>
    </source>
</evidence>
<dbReference type="EMBL" id="JABMIG020000185">
    <property type="protein sequence ID" value="KAL3786923.1"/>
    <property type="molecule type" value="Genomic_DNA"/>
</dbReference>
<evidence type="ECO:0000256" key="3">
    <source>
        <dbReference type="ARBA" id="ARBA00022691"/>
    </source>
</evidence>
<name>A0ABD3PFN4_9STRA</name>
<dbReference type="Gene3D" id="2.70.160.11">
    <property type="entry name" value="Hnrnp arginine n-methyltransferase1"/>
    <property type="match status" value="1"/>
</dbReference>
<dbReference type="Pfam" id="PF17285">
    <property type="entry name" value="PRMT5_TIM"/>
    <property type="match status" value="1"/>
</dbReference>
<feature type="site" description="Critical for specifying symmetric addition of methyl groups" evidence="6">
    <location>
        <position position="415"/>
    </location>
</feature>
<dbReference type="GO" id="GO:0032259">
    <property type="term" value="P:methylation"/>
    <property type="evidence" value="ECO:0007669"/>
    <property type="project" value="UniProtKB-KW"/>
</dbReference>
<keyword evidence="3 5" id="KW-0949">S-adenosyl-L-methionine</keyword>
<keyword evidence="11" id="KW-1185">Reference proteome</keyword>